<gene>
    <name evidence="1" type="ORF">J437_LFUL015178</name>
</gene>
<name>A0A8K0PBJ3_LADFU</name>
<comment type="caution">
    <text evidence="1">The sequence shown here is derived from an EMBL/GenBank/DDBJ whole genome shotgun (WGS) entry which is preliminary data.</text>
</comment>
<dbReference type="Proteomes" id="UP000792457">
    <property type="component" value="Unassembled WGS sequence"/>
</dbReference>
<dbReference type="OrthoDB" id="8001106at2759"/>
<evidence type="ECO:0000313" key="2">
    <source>
        <dbReference type="Proteomes" id="UP000792457"/>
    </source>
</evidence>
<dbReference type="AlphaFoldDB" id="A0A8K0PBJ3"/>
<organism evidence="1 2">
    <name type="scientific">Ladona fulva</name>
    <name type="common">Scarce chaser dragonfly</name>
    <name type="synonym">Libellula fulva</name>
    <dbReference type="NCBI Taxonomy" id="123851"/>
    <lineage>
        <taxon>Eukaryota</taxon>
        <taxon>Metazoa</taxon>
        <taxon>Ecdysozoa</taxon>
        <taxon>Arthropoda</taxon>
        <taxon>Hexapoda</taxon>
        <taxon>Insecta</taxon>
        <taxon>Pterygota</taxon>
        <taxon>Palaeoptera</taxon>
        <taxon>Odonata</taxon>
        <taxon>Epiprocta</taxon>
        <taxon>Anisoptera</taxon>
        <taxon>Libelluloidea</taxon>
        <taxon>Libellulidae</taxon>
        <taxon>Ladona</taxon>
    </lineage>
</organism>
<sequence>MPAAVTSSTDYGLRANFSKEMLLHDNDDFLDCVIFSNESTFHLSGHVNTHLLMCASGDPNEVVQLQQDSPKLNVFYAGGKFMGL</sequence>
<proteinExistence type="predicted"/>
<accession>A0A8K0PBJ3</accession>
<keyword evidence="2" id="KW-1185">Reference proteome</keyword>
<protein>
    <submittedName>
        <fullName evidence="1">Uncharacterized protein</fullName>
    </submittedName>
</protein>
<evidence type="ECO:0000313" key="1">
    <source>
        <dbReference type="EMBL" id="KAG8238893.1"/>
    </source>
</evidence>
<reference evidence="1" key="1">
    <citation type="submission" date="2013-04" db="EMBL/GenBank/DDBJ databases">
        <authorList>
            <person name="Qu J."/>
            <person name="Murali S.C."/>
            <person name="Bandaranaike D."/>
            <person name="Bellair M."/>
            <person name="Blankenburg K."/>
            <person name="Chao H."/>
            <person name="Dinh H."/>
            <person name="Doddapaneni H."/>
            <person name="Downs B."/>
            <person name="Dugan-Rocha S."/>
            <person name="Elkadiri S."/>
            <person name="Gnanaolivu R.D."/>
            <person name="Hernandez B."/>
            <person name="Javaid M."/>
            <person name="Jayaseelan J.C."/>
            <person name="Lee S."/>
            <person name="Li M."/>
            <person name="Ming W."/>
            <person name="Munidasa M."/>
            <person name="Muniz J."/>
            <person name="Nguyen L."/>
            <person name="Ongeri F."/>
            <person name="Osuji N."/>
            <person name="Pu L.-L."/>
            <person name="Puazo M."/>
            <person name="Qu C."/>
            <person name="Quiroz J."/>
            <person name="Raj R."/>
            <person name="Weissenberger G."/>
            <person name="Xin Y."/>
            <person name="Zou X."/>
            <person name="Han Y."/>
            <person name="Richards S."/>
            <person name="Worley K."/>
            <person name="Muzny D."/>
            <person name="Gibbs R."/>
        </authorList>
    </citation>
    <scope>NUCLEOTIDE SEQUENCE</scope>
    <source>
        <strain evidence="1">Sampled in the wild</strain>
    </source>
</reference>
<dbReference type="EMBL" id="KZ309466">
    <property type="protein sequence ID" value="KAG8238893.1"/>
    <property type="molecule type" value="Genomic_DNA"/>
</dbReference>
<reference evidence="1" key="2">
    <citation type="submission" date="2017-10" db="EMBL/GenBank/DDBJ databases">
        <title>Ladona fulva Genome sequencing and assembly.</title>
        <authorList>
            <person name="Murali S."/>
            <person name="Richards S."/>
            <person name="Bandaranaike D."/>
            <person name="Bellair M."/>
            <person name="Blankenburg K."/>
            <person name="Chao H."/>
            <person name="Dinh H."/>
            <person name="Doddapaneni H."/>
            <person name="Dugan-Rocha S."/>
            <person name="Elkadiri S."/>
            <person name="Gnanaolivu R."/>
            <person name="Hernandez B."/>
            <person name="Skinner E."/>
            <person name="Javaid M."/>
            <person name="Lee S."/>
            <person name="Li M."/>
            <person name="Ming W."/>
            <person name="Munidasa M."/>
            <person name="Muniz J."/>
            <person name="Nguyen L."/>
            <person name="Hughes D."/>
            <person name="Osuji N."/>
            <person name="Pu L.-L."/>
            <person name="Puazo M."/>
            <person name="Qu C."/>
            <person name="Quiroz J."/>
            <person name="Raj R."/>
            <person name="Weissenberger G."/>
            <person name="Xin Y."/>
            <person name="Zou X."/>
            <person name="Han Y."/>
            <person name="Worley K."/>
            <person name="Muzny D."/>
            <person name="Gibbs R."/>
        </authorList>
    </citation>
    <scope>NUCLEOTIDE SEQUENCE</scope>
    <source>
        <strain evidence="1">Sampled in the wild</strain>
    </source>
</reference>